<dbReference type="RefSeq" id="WP_120274017.1">
    <property type="nucleotide sequence ID" value="NZ_RAPN01000001.1"/>
</dbReference>
<sequence>MSIDDKVSMFFGAKPDLFEKASLLRENMTKSEALLWNQLKDPTVCGVKFRRQHPLDIFILDFYCHPARLAIEVDGEYHLSKEQHEYDVGREGELARLGIKTIRFTNEEVNNNLESVVLKIQEEINLRLKS</sequence>
<accession>A0A419WBJ8</accession>
<dbReference type="InterPro" id="IPR011335">
    <property type="entry name" value="Restrct_endonuc-II-like"/>
</dbReference>
<dbReference type="InterPro" id="IPR047216">
    <property type="entry name" value="Endonuclease_DUF559_bact"/>
</dbReference>
<name>A0A419WBJ8_9BACT</name>
<comment type="caution">
    <text evidence="2">The sequence shown here is derived from an EMBL/GenBank/DDBJ whole genome shotgun (WGS) entry which is preliminary data.</text>
</comment>
<keyword evidence="2" id="KW-0540">Nuclease</keyword>
<proteinExistence type="predicted"/>
<dbReference type="PANTHER" id="PTHR38590">
    <property type="entry name" value="BLL0828 PROTEIN"/>
    <property type="match status" value="1"/>
</dbReference>
<dbReference type="CDD" id="cd01038">
    <property type="entry name" value="Endonuclease_DUF559"/>
    <property type="match status" value="1"/>
</dbReference>
<gene>
    <name evidence="2" type="ORF">BC643_3222</name>
</gene>
<dbReference type="SUPFAM" id="SSF52980">
    <property type="entry name" value="Restriction endonuclease-like"/>
    <property type="match status" value="1"/>
</dbReference>
<dbReference type="Gene3D" id="3.40.960.10">
    <property type="entry name" value="VSR Endonuclease"/>
    <property type="match status" value="1"/>
</dbReference>
<dbReference type="InterPro" id="IPR007569">
    <property type="entry name" value="DUF559"/>
</dbReference>
<evidence type="ECO:0000313" key="2">
    <source>
        <dbReference type="EMBL" id="RKD92845.1"/>
    </source>
</evidence>
<organism evidence="2 3">
    <name type="scientific">Mangrovibacterium diazotrophicum</name>
    <dbReference type="NCBI Taxonomy" id="1261403"/>
    <lineage>
        <taxon>Bacteria</taxon>
        <taxon>Pseudomonadati</taxon>
        <taxon>Bacteroidota</taxon>
        <taxon>Bacteroidia</taxon>
        <taxon>Marinilabiliales</taxon>
        <taxon>Prolixibacteraceae</taxon>
        <taxon>Mangrovibacterium</taxon>
    </lineage>
</organism>
<dbReference type="OrthoDB" id="9798754at2"/>
<evidence type="ECO:0000313" key="3">
    <source>
        <dbReference type="Proteomes" id="UP000283387"/>
    </source>
</evidence>
<dbReference type="EMBL" id="RAPN01000001">
    <property type="protein sequence ID" value="RKD92845.1"/>
    <property type="molecule type" value="Genomic_DNA"/>
</dbReference>
<reference evidence="2 3" key="1">
    <citation type="submission" date="2018-09" db="EMBL/GenBank/DDBJ databases">
        <title>Genomic Encyclopedia of Archaeal and Bacterial Type Strains, Phase II (KMG-II): from individual species to whole genera.</title>
        <authorList>
            <person name="Goeker M."/>
        </authorList>
    </citation>
    <scope>NUCLEOTIDE SEQUENCE [LARGE SCALE GENOMIC DNA]</scope>
    <source>
        <strain evidence="2 3">DSM 27148</strain>
    </source>
</reference>
<dbReference type="Proteomes" id="UP000283387">
    <property type="component" value="Unassembled WGS sequence"/>
</dbReference>
<protein>
    <submittedName>
        <fullName evidence="2">Very-short-patch-repair endonuclease</fullName>
    </submittedName>
</protein>
<keyword evidence="2" id="KW-0378">Hydrolase</keyword>
<feature type="domain" description="DUF559" evidence="1">
    <location>
        <begin position="19"/>
        <end position="124"/>
    </location>
</feature>
<evidence type="ECO:0000259" key="1">
    <source>
        <dbReference type="Pfam" id="PF04480"/>
    </source>
</evidence>
<dbReference type="GO" id="GO:0004519">
    <property type="term" value="F:endonuclease activity"/>
    <property type="evidence" value="ECO:0007669"/>
    <property type="project" value="UniProtKB-KW"/>
</dbReference>
<dbReference type="Pfam" id="PF04480">
    <property type="entry name" value="DUF559"/>
    <property type="match status" value="1"/>
</dbReference>
<keyword evidence="3" id="KW-1185">Reference proteome</keyword>
<dbReference type="PANTHER" id="PTHR38590:SF1">
    <property type="entry name" value="BLL0828 PROTEIN"/>
    <property type="match status" value="1"/>
</dbReference>
<dbReference type="AlphaFoldDB" id="A0A419WBJ8"/>
<keyword evidence="2" id="KW-0255">Endonuclease</keyword>